<organism evidence="1 2">
    <name type="scientific">Aureimonas pseudogalii</name>
    <dbReference type="NCBI Taxonomy" id="1744844"/>
    <lineage>
        <taxon>Bacteria</taxon>
        <taxon>Pseudomonadati</taxon>
        <taxon>Pseudomonadota</taxon>
        <taxon>Alphaproteobacteria</taxon>
        <taxon>Hyphomicrobiales</taxon>
        <taxon>Aurantimonadaceae</taxon>
        <taxon>Aureimonas</taxon>
    </lineage>
</organism>
<dbReference type="Proteomes" id="UP000542776">
    <property type="component" value="Unassembled WGS sequence"/>
</dbReference>
<evidence type="ECO:0000313" key="2">
    <source>
        <dbReference type="Proteomes" id="UP000542776"/>
    </source>
</evidence>
<gene>
    <name evidence="1" type="ORF">GGR04_000693</name>
</gene>
<proteinExistence type="predicted"/>
<dbReference type="EMBL" id="JACIEK010000001">
    <property type="protein sequence ID" value="MBB3996872.1"/>
    <property type="molecule type" value="Genomic_DNA"/>
</dbReference>
<protein>
    <submittedName>
        <fullName evidence="1">Uncharacterized protein</fullName>
    </submittedName>
</protein>
<dbReference type="RefSeq" id="WP_183197865.1">
    <property type="nucleotide sequence ID" value="NZ_JACIEK010000001.1"/>
</dbReference>
<dbReference type="AlphaFoldDB" id="A0A7W6H372"/>
<reference evidence="1 2" key="1">
    <citation type="submission" date="2020-08" db="EMBL/GenBank/DDBJ databases">
        <title>Genomic Encyclopedia of Type Strains, Phase IV (KMG-IV): sequencing the most valuable type-strain genomes for metagenomic binning, comparative biology and taxonomic classification.</title>
        <authorList>
            <person name="Goeker M."/>
        </authorList>
    </citation>
    <scope>NUCLEOTIDE SEQUENCE [LARGE SCALE GENOMIC DNA]</scope>
    <source>
        <strain evidence="1 2">DSM 102238</strain>
    </source>
</reference>
<accession>A0A7W6H372</accession>
<evidence type="ECO:0000313" key="1">
    <source>
        <dbReference type="EMBL" id="MBB3996872.1"/>
    </source>
</evidence>
<comment type="caution">
    <text evidence="1">The sequence shown here is derived from an EMBL/GenBank/DDBJ whole genome shotgun (WGS) entry which is preliminary data.</text>
</comment>
<keyword evidence="2" id="KW-1185">Reference proteome</keyword>
<sequence>MFYSRITLSTLVALQPEALPAALVGLDNATLADLPAALDPVPAEFDGVGYWPAAIVYLPIDGRLQTVGDGFDIVADGARKTITATARIRDLTPDEIAALPPVPMPDPYAHFIPAALFRQRAEKMGIWEDLATFLAQSPPLWMKVLTLERGLDPEFPDLIAGFDQMNIPQPVRAFLLAHPSEGVPDIPEGGFGD</sequence>
<name>A0A7W6H372_9HYPH</name>